<dbReference type="Pfam" id="PF00232">
    <property type="entry name" value="Glyco_hydro_1"/>
    <property type="match status" value="1"/>
</dbReference>
<dbReference type="Gene3D" id="3.20.20.80">
    <property type="entry name" value="Glycosidases"/>
    <property type="match status" value="1"/>
</dbReference>
<dbReference type="FunFam" id="3.20.20.80:FF:000004">
    <property type="entry name" value="Beta-glucosidase 6-phospho-beta-glucosidase"/>
    <property type="match status" value="1"/>
</dbReference>
<dbReference type="AlphaFoldDB" id="A0A2K8NYB2"/>
<sequence length="483" mass="57279">MKFVKENFLWGGATAASQIEGAFDVNDKSLTIAEMRPYNPNLNRKDLSVLRNMTKNDYEKSIKNVEGLHYPKRYGIDFYHKYKEDIRLFAEAGMNIYRMSIAWARIFPNGDDKHPNQKGLDFYRNVINECKKYNIEVMVTLHHFDLPYPIIKKYGGWFNKKTIDMYLKYVKVLFQEFKDEIKYWLPFNEINVAVLASEMGTGIFKEDFKNDQQYLQACYQSLHHQFVAQAKVKELAQKINKNFKIGCMIANMTTYSLDCNPDNVRENQKMQQLNKYFFFDVVARGEYPNYIKRYFEQKKINLEITNEEKEILKNNTMDYLTFSYYMTSTVSIKSQEKTEGNLLSLEKNPFLKETEWGWQIDPIGLRITLNDLWDRYRLPLFISENGIGVLEKLNENKTIDDDYRIDYLSSHMKQINEAILDGCDVFGYTMWTPIDVVSAGTNEMSKRYGLIYVDYDDYHNGSGKRYKKKSFEWFKKFRQTNEL</sequence>
<keyword evidence="2" id="KW-0378">Hydrolase</keyword>
<evidence type="ECO:0000256" key="4">
    <source>
        <dbReference type="PROSITE-ProRule" id="PRU10055"/>
    </source>
</evidence>
<dbReference type="PRINTS" id="PR00131">
    <property type="entry name" value="GLHYDRLASE1"/>
</dbReference>
<keyword evidence="7" id="KW-1185">Reference proteome</keyword>
<proteinExistence type="inferred from homology"/>
<evidence type="ECO:0000256" key="1">
    <source>
        <dbReference type="ARBA" id="ARBA00010838"/>
    </source>
</evidence>
<dbReference type="SUPFAM" id="SSF51445">
    <property type="entry name" value="(Trans)glycosidases"/>
    <property type="match status" value="1"/>
</dbReference>
<dbReference type="EMBL" id="CP024965">
    <property type="protein sequence ID" value="ATZ18734.1"/>
    <property type="molecule type" value="Genomic_DNA"/>
</dbReference>
<reference evidence="6 7" key="1">
    <citation type="submission" date="2017-11" db="EMBL/GenBank/DDBJ databases">
        <title>Genome sequence of Entomoplasma somnilux PYAN-1 (ATCC 49194).</title>
        <authorList>
            <person name="Lo W.-S."/>
            <person name="Gasparich G.E."/>
            <person name="Kuo C.-H."/>
        </authorList>
    </citation>
    <scope>NUCLEOTIDE SEQUENCE [LARGE SCALE GENOMIC DNA]</scope>
    <source>
        <strain evidence="6 7">PYAN-1</strain>
    </source>
</reference>
<dbReference type="PROSITE" id="PS00572">
    <property type="entry name" value="GLYCOSYL_HYDROL_F1_1"/>
    <property type="match status" value="1"/>
</dbReference>
<dbReference type="GO" id="GO:0005829">
    <property type="term" value="C:cytosol"/>
    <property type="evidence" value="ECO:0007669"/>
    <property type="project" value="TreeGrafter"/>
</dbReference>
<dbReference type="GO" id="GO:0008422">
    <property type="term" value="F:beta-glucosidase activity"/>
    <property type="evidence" value="ECO:0007669"/>
    <property type="project" value="TreeGrafter"/>
</dbReference>
<dbReference type="InterPro" id="IPR018120">
    <property type="entry name" value="Glyco_hydro_1_AS"/>
</dbReference>
<evidence type="ECO:0000256" key="5">
    <source>
        <dbReference type="RuleBase" id="RU003690"/>
    </source>
</evidence>
<dbReference type="PANTHER" id="PTHR10353:SF122">
    <property type="entry name" value="6-PHOSPHO-BETA-GLUCOSIDASE ASCB-RELATED"/>
    <property type="match status" value="1"/>
</dbReference>
<dbReference type="Proteomes" id="UP000232230">
    <property type="component" value="Chromosome"/>
</dbReference>
<dbReference type="RefSeq" id="WP_024863257.1">
    <property type="nucleotide sequence ID" value="NZ_CP024965.1"/>
</dbReference>
<dbReference type="InterPro" id="IPR001360">
    <property type="entry name" value="Glyco_hydro_1"/>
</dbReference>
<keyword evidence="3" id="KW-0326">Glycosidase</keyword>
<evidence type="ECO:0000256" key="3">
    <source>
        <dbReference type="ARBA" id="ARBA00023295"/>
    </source>
</evidence>
<accession>A0A2K8NYB2</accession>
<dbReference type="PANTHER" id="PTHR10353">
    <property type="entry name" value="GLYCOSYL HYDROLASE"/>
    <property type="match status" value="1"/>
</dbReference>
<evidence type="ECO:0000313" key="6">
    <source>
        <dbReference type="EMBL" id="ATZ18734.1"/>
    </source>
</evidence>
<evidence type="ECO:0000256" key="2">
    <source>
        <dbReference type="ARBA" id="ARBA00022801"/>
    </source>
</evidence>
<comment type="similarity">
    <text evidence="1 5">Belongs to the glycosyl hydrolase 1 family.</text>
</comment>
<dbReference type="KEGG" id="esx:ESOMN_v1c03520"/>
<name>A0A2K8NYB2_9MOLU</name>
<feature type="active site" description="Nucleophile" evidence="4">
    <location>
        <position position="384"/>
    </location>
</feature>
<organism evidence="6 7">
    <name type="scientific">Williamsoniiplasma somnilux</name>
    <dbReference type="NCBI Taxonomy" id="215578"/>
    <lineage>
        <taxon>Bacteria</taxon>
        <taxon>Bacillati</taxon>
        <taxon>Mycoplasmatota</taxon>
        <taxon>Mollicutes</taxon>
        <taxon>Entomoplasmatales</taxon>
        <taxon>Williamsoniiplasma</taxon>
    </lineage>
</organism>
<dbReference type="GO" id="GO:0016052">
    <property type="term" value="P:carbohydrate catabolic process"/>
    <property type="evidence" value="ECO:0007669"/>
    <property type="project" value="TreeGrafter"/>
</dbReference>
<protein>
    <submittedName>
        <fullName evidence="6">6-phospho-beta-glucosidase</fullName>
    </submittedName>
</protein>
<gene>
    <name evidence="6" type="primary">bglA</name>
    <name evidence="6" type="ORF">ESOMN_v1c03520</name>
</gene>
<evidence type="ECO:0000313" key="7">
    <source>
        <dbReference type="Proteomes" id="UP000232230"/>
    </source>
</evidence>
<dbReference type="InterPro" id="IPR017853">
    <property type="entry name" value="GH"/>
</dbReference>